<accession>A0A8X7CQJ0</accession>
<reference evidence="2" key="1">
    <citation type="submission" date="2020-08" db="EMBL/GenBank/DDBJ databases">
        <title>Multicomponent nature underlies the extraordinary mechanical properties of spider dragline silk.</title>
        <authorList>
            <person name="Kono N."/>
            <person name="Nakamura H."/>
            <person name="Mori M."/>
            <person name="Yoshida Y."/>
            <person name="Ohtoshi R."/>
            <person name="Malay A.D."/>
            <person name="Moran D.A.P."/>
            <person name="Tomita M."/>
            <person name="Numata K."/>
            <person name="Arakawa K."/>
        </authorList>
    </citation>
    <scope>NUCLEOTIDE SEQUENCE</scope>
</reference>
<sequence length="79" mass="8911">MSSFCSTMQDRMSPSSRDLAVCKLPSATFNNSDADDEDYVENFAQEENISSSDDEEIDKIQRPSSSHIPVKTENGVYRR</sequence>
<comment type="caution">
    <text evidence="2">The sequence shown here is derived from an EMBL/GenBank/DDBJ whole genome shotgun (WGS) entry which is preliminary data.</text>
</comment>
<organism evidence="2 3">
    <name type="scientific">Trichonephila inaurata madagascariensis</name>
    <dbReference type="NCBI Taxonomy" id="2747483"/>
    <lineage>
        <taxon>Eukaryota</taxon>
        <taxon>Metazoa</taxon>
        <taxon>Ecdysozoa</taxon>
        <taxon>Arthropoda</taxon>
        <taxon>Chelicerata</taxon>
        <taxon>Arachnida</taxon>
        <taxon>Araneae</taxon>
        <taxon>Araneomorphae</taxon>
        <taxon>Entelegynae</taxon>
        <taxon>Araneoidea</taxon>
        <taxon>Nephilidae</taxon>
        <taxon>Trichonephila</taxon>
        <taxon>Trichonephila inaurata</taxon>
    </lineage>
</organism>
<name>A0A8X7CQJ0_9ARAC</name>
<evidence type="ECO:0000313" key="3">
    <source>
        <dbReference type="Proteomes" id="UP000886998"/>
    </source>
</evidence>
<feature type="region of interest" description="Disordered" evidence="1">
    <location>
        <begin position="46"/>
        <end position="79"/>
    </location>
</feature>
<protein>
    <submittedName>
        <fullName evidence="2">Uncharacterized protein</fullName>
    </submittedName>
</protein>
<dbReference type="EMBL" id="BMAV01022381">
    <property type="protein sequence ID" value="GFY77238.1"/>
    <property type="molecule type" value="Genomic_DNA"/>
</dbReference>
<evidence type="ECO:0000313" key="2">
    <source>
        <dbReference type="EMBL" id="GFY77238.1"/>
    </source>
</evidence>
<dbReference type="AlphaFoldDB" id="A0A8X7CQJ0"/>
<keyword evidence="3" id="KW-1185">Reference proteome</keyword>
<gene>
    <name evidence="2" type="ORF">TNIN_283831</name>
</gene>
<proteinExistence type="predicted"/>
<evidence type="ECO:0000256" key="1">
    <source>
        <dbReference type="SAM" id="MobiDB-lite"/>
    </source>
</evidence>
<dbReference type="Proteomes" id="UP000886998">
    <property type="component" value="Unassembled WGS sequence"/>
</dbReference>